<dbReference type="InterPro" id="IPR036388">
    <property type="entry name" value="WH-like_DNA-bd_sf"/>
</dbReference>
<dbReference type="EMBL" id="UEGW01000001">
    <property type="protein sequence ID" value="SRX93013.1"/>
    <property type="molecule type" value="Genomic_DNA"/>
</dbReference>
<sequence length="167" mass="18423">MNGLIAGRTASRMPGLDIAEQKSWQNYLDSTLRLYAALNRCLTEAHQLSLVDVRVLEMLDEARGGSLRMGDLADALPSLPSRLTRQIRRLEIQGLVRRSASPDDRRGVFATITDDGREAVQRAMVTYAQGVQTHFLGPLSRSQVAAMGENCRRISVALKRTGRSSKA</sequence>
<dbReference type="GO" id="GO:0006950">
    <property type="term" value="P:response to stress"/>
    <property type="evidence" value="ECO:0007669"/>
    <property type="project" value="TreeGrafter"/>
</dbReference>
<dbReference type="InterPro" id="IPR036390">
    <property type="entry name" value="WH_DNA-bd_sf"/>
</dbReference>
<dbReference type="Gene3D" id="1.10.10.10">
    <property type="entry name" value="Winged helix-like DNA-binding domain superfamily/Winged helix DNA-binding domain"/>
    <property type="match status" value="1"/>
</dbReference>
<dbReference type="SUPFAM" id="SSF46785">
    <property type="entry name" value="Winged helix' DNA-binding domain"/>
    <property type="match status" value="1"/>
</dbReference>
<proteinExistence type="predicted"/>
<evidence type="ECO:0000313" key="3">
    <source>
        <dbReference type="Proteomes" id="UP000252015"/>
    </source>
</evidence>
<dbReference type="Pfam" id="PF01047">
    <property type="entry name" value="MarR"/>
    <property type="match status" value="1"/>
</dbReference>
<dbReference type="OrthoDB" id="8635520at2"/>
<dbReference type="PROSITE" id="PS50995">
    <property type="entry name" value="HTH_MARR_2"/>
    <property type="match status" value="1"/>
</dbReference>
<feature type="domain" description="HTH marR-type" evidence="1">
    <location>
        <begin position="25"/>
        <end position="156"/>
    </location>
</feature>
<keyword evidence="3" id="KW-1185">Reference proteome</keyword>
<evidence type="ECO:0000313" key="2">
    <source>
        <dbReference type="EMBL" id="SRX93013.1"/>
    </source>
</evidence>
<dbReference type="GO" id="GO:0003700">
    <property type="term" value="F:DNA-binding transcription factor activity"/>
    <property type="evidence" value="ECO:0007669"/>
    <property type="project" value="InterPro"/>
</dbReference>
<dbReference type="Proteomes" id="UP000252015">
    <property type="component" value="Unassembled WGS sequence"/>
</dbReference>
<organism evidence="2 3">
    <name type="scientific">Mycobacterium shimoidei</name>
    <dbReference type="NCBI Taxonomy" id="29313"/>
    <lineage>
        <taxon>Bacteria</taxon>
        <taxon>Bacillati</taxon>
        <taxon>Actinomycetota</taxon>
        <taxon>Actinomycetes</taxon>
        <taxon>Mycobacteriales</taxon>
        <taxon>Mycobacteriaceae</taxon>
        <taxon>Mycobacterium</taxon>
    </lineage>
</organism>
<evidence type="ECO:0000259" key="1">
    <source>
        <dbReference type="PROSITE" id="PS50995"/>
    </source>
</evidence>
<dbReference type="SMART" id="SM00347">
    <property type="entry name" value="HTH_MARR"/>
    <property type="match status" value="1"/>
</dbReference>
<gene>
    <name evidence="2" type="ORF">MSP7336_01242</name>
</gene>
<dbReference type="AlphaFoldDB" id="A0A1E3TCC0"/>
<dbReference type="RefSeq" id="WP_069397325.1">
    <property type="nucleotide sequence ID" value="NZ_JACKUN010000037.1"/>
</dbReference>
<dbReference type="PANTHER" id="PTHR33164">
    <property type="entry name" value="TRANSCRIPTIONAL REGULATOR, MARR FAMILY"/>
    <property type="match status" value="1"/>
</dbReference>
<reference evidence="2 3" key="1">
    <citation type="submission" date="2018-05" db="EMBL/GenBank/DDBJ databases">
        <authorList>
            <consortium name="IHU Genomes"/>
        </authorList>
    </citation>
    <scope>NUCLEOTIDE SEQUENCE [LARGE SCALE GENOMIC DNA]</scope>
    <source>
        <strain evidence="2 3">P7336</strain>
    </source>
</reference>
<protein>
    <submittedName>
        <fullName evidence="2">MarR family transcriptional regulator [Rhodococcus jostii RHA1]</fullName>
    </submittedName>
</protein>
<accession>A0A1E3TCC0</accession>
<dbReference type="PANTHER" id="PTHR33164:SF99">
    <property type="entry name" value="MARR FAMILY REGULATORY PROTEIN"/>
    <property type="match status" value="1"/>
</dbReference>
<dbReference type="InterPro" id="IPR039422">
    <property type="entry name" value="MarR/SlyA-like"/>
</dbReference>
<name>A0A1E3TCC0_MYCSH</name>
<dbReference type="STRING" id="29313.BHQ16_17395"/>
<dbReference type="InterPro" id="IPR000835">
    <property type="entry name" value="HTH_MarR-typ"/>
</dbReference>